<organism evidence="9">
    <name type="scientific">Hordeum vulgare subsp. vulgare</name>
    <name type="common">Domesticated barley</name>
    <dbReference type="NCBI Taxonomy" id="112509"/>
    <lineage>
        <taxon>Eukaryota</taxon>
        <taxon>Viridiplantae</taxon>
        <taxon>Streptophyta</taxon>
        <taxon>Embryophyta</taxon>
        <taxon>Tracheophyta</taxon>
        <taxon>Spermatophyta</taxon>
        <taxon>Magnoliopsida</taxon>
        <taxon>Liliopsida</taxon>
        <taxon>Poales</taxon>
        <taxon>Poaceae</taxon>
        <taxon>BOP clade</taxon>
        <taxon>Pooideae</taxon>
        <taxon>Triticodae</taxon>
        <taxon>Triticeae</taxon>
        <taxon>Hordeinae</taxon>
        <taxon>Hordeum</taxon>
    </lineage>
</organism>
<feature type="region of interest" description="Disordered" evidence="7">
    <location>
        <begin position="63"/>
        <end position="235"/>
    </location>
</feature>
<comment type="function">
    <text evidence="6">Transcriptional repressor that regulates multiple aspects of plant growth and development.</text>
</comment>
<reference evidence="9" key="1">
    <citation type="journal article" date="2011" name="Plant Physiol.">
        <title>Comprehensive sequence analysis of 24,783 barley full-length cDNAs derived from 12 clone libraries.</title>
        <authorList>
            <person name="Matsumoto T."/>
            <person name="Tanaka T."/>
            <person name="Sakai H."/>
            <person name="Amano N."/>
            <person name="Kanamori H."/>
            <person name="Kurita K."/>
            <person name="Kikuta A."/>
            <person name="Kamiya K."/>
            <person name="Yamamoto M."/>
            <person name="Ikawa H."/>
            <person name="Fujii N."/>
            <person name="Hori K."/>
            <person name="Itoh T."/>
            <person name="Sato K."/>
        </authorList>
    </citation>
    <scope>NUCLEOTIDE SEQUENCE</scope>
    <source>
        <tissue evidence="9">Shoot and root</tissue>
    </source>
</reference>
<feature type="compositionally biased region" description="Basic and acidic residues" evidence="7">
    <location>
        <begin position="209"/>
        <end position="223"/>
    </location>
</feature>
<evidence type="ECO:0000256" key="4">
    <source>
        <dbReference type="ARBA" id="ARBA00023163"/>
    </source>
</evidence>
<accession>F2DX65</accession>
<keyword evidence="2 6" id="KW-0678">Repressor</keyword>
<evidence type="ECO:0000256" key="3">
    <source>
        <dbReference type="ARBA" id="ARBA00023015"/>
    </source>
</evidence>
<dbReference type="InterPro" id="IPR006458">
    <property type="entry name" value="Ovate_C"/>
</dbReference>
<evidence type="ECO:0000256" key="5">
    <source>
        <dbReference type="ARBA" id="ARBA00023242"/>
    </source>
</evidence>
<feature type="region of interest" description="Disordered" evidence="7">
    <location>
        <begin position="289"/>
        <end position="339"/>
    </location>
</feature>
<dbReference type="GO" id="GO:0003677">
    <property type="term" value="F:DNA binding"/>
    <property type="evidence" value="ECO:0007669"/>
    <property type="project" value="InterPro"/>
</dbReference>
<dbReference type="InterPro" id="IPR038933">
    <property type="entry name" value="Ovate"/>
</dbReference>
<evidence type="ECO:0000313" key="9">
    <source>
        <dbReference type="EMBL" id="BAJ99686.1"/>
    </source>
</evidence>
<feature type="non-terminal residue" evidence="9">
    <location>
        <position position="1"/>
    </location>
</feature>
<dbReference type="Pfam" id="PF13724">
    <property type="entry name" value="DNA_binding_2"/>
    <property type="match status" value="1"/>
</dbReference>
<sequence length="421" mass="46660">WSCSYFLFPRWSPAPPLHLVLSYRANRARTGGRRGRMVRRKFRLSDMIPNAWFYKLRDMRPRGGGGVGVHHRSSSARSYQPPSWNRESSARWSVEAAPQPPSSRWNRAADNDVKQPEADVEPPVTPTKGSPRAPLPRRASYYYSTRDREVPAPPAPKPPRAKDAPSPARSSRRRHTVGHATGERAPASASVPAQGKEPVVDAAGRSCRRRDLCIKSDGGEPRRPRATGPPDDGLNVKVIASHNEIIIDLQEKDTPERRLRPIVTRPARRQPKPNEQDGNNVDLADVTARASCASEESSISKPRLSSASLSGRRRLKTLAKSPRLTATGKKVKPPARNWTASPPLLPAPVIVSSYPVVKMSEDPGQDFRESMEDMISAKGIHEAEDLEDLLACYLSLNDAEHHDLIIEVFEQIWVSLASAKP</sequence>
<dbReference type="PROSITE" id="PS51754">
    <property type="entry name" value="OVATE"/>
    <property type="match status" value="1"/>
</dbReference>
<evidence type="ECO:0000259" key="8">
    <source>
        <dbReference type="PROSITE" id="PS51754"/>
    </source>
</evidence>
<dbReference type="NCBIfam" id="TIGR01568">
    <property type="entry name" value="A_thal_3678"/>
    <property type="match status" value="1"/>
</dbReference>
<dbReference type="PANTHER" id="PTHR33057">
    <property type="entry name" value="TRANSCRIPTION REPRESSOR OFP7-RELATED"/>
    <property type="match status" value="1"/>
</dbReference>
<evidence type="ECO:0000256" key="2">
    <source>
        <dbReference type="ARBA" id="ARBA00022491"/>
    </source>
</evidence>
<dbReference type="GO" id="GO:0005634">
    <property type="term" value="C:nucleus"/>
    <property type="evidence" value="ECO:0007669"/>
    <property type="project" value="UniProtKB-SubCell"/>
</dbReference>
<feature type="domain" description="OVATE" evidence="8">
    <location>
        <begin position="356"/>
        <end position="415"/>
    </location>
</feature>
<proteinExistence type="evidence at transcript level"/>
<evidence type="ECO:0000256" key="7">
    <source>
        <dbReference type="SAM" id="MobiDB-lite"/>
    </source>
</evidence>
<dbReference type="InterPro" id="IPR025830">
    <property type="entry name" value="DNA_bnd_dom_ovate"/>
</dbReference>
<dbReference type="EMBL" id="AK368483">
    <property type="protein sequence ID" value="BAJ99686.1"/>
    <property type="molecule type" value="mRNA"/>
</dbReference>
<protein>
    <recommendedName>
        <fullName evidence="6">Transcription repressor</fullName>
    </recommendedName>
    <alternativeName>
        <fullName evidence="6">Ovate family protein</fullName>
    </alternativeName>
</protein>
<comment type="subcellular location">
    <subcellularLocation>
        <location evidence="1 6">Nucleus</location>
    </subcellularLocation>
</comment>
<keyword evidence="5 6" id="KW-0539">Nucleus</keyword>
<evidence type="ECO:0000256" key="1">
    <source>
        <dbReference type="ARBA" id="ARBA00004123"/>
    </source>
</evidence>
<feature type="compositionally biased region" description="Basic and acidic residues" evidence="7">
    <location>
        <begin position="107"/>
        <end position="117"/>
    </location>
</feature>
<feature type="compositionally biased region" description="Polar residues" evidence="7">
    <location>
        <begin position="76"/>
        <end position="91"/>
    </location>
</feature>
<dbReference type="AlphaFoldDB" id="F2DX65"/>
<keyword evidence="3 6" id="KW-0805">Transcription regulation</keyword>
<keyword evidence="4 6" id="KW-0804">Transcription</keyword>
<dbReference type="PANTHER" id="PTHR33057:SF229">
    <property type="entry name" value="TRANSCRIPTION REPRESSOR"/>
    <property type="match status" value="1"/>
</dbReference>
<evidence type="ECO:0000256" key="6">
    <source>
        <dbReference type="RuleBase" id="RU367028"/>
    </source>
</evidence>
<dbReference type="GO" id="GO:0045892">
    <property type="term" value="P:negative regulation of DNA-templated transcription"/>
    <property type="evidence" value="ECO:0007669"/>
    <property type="project" value="UniProtKB-UniRule"/>
</dbReference>
<name>F2DX65_HORVV</name>
<dbReference type="Pfam" id="PF04844">
    <property type="entry name" value="Ovate"/>
    <property type="match status" value="1"/>
</dbReference>